<accession>A0A0C4ED26</accession>
<reference evidence="3" key="2">
    <citation type="submission" date="2010-05" db="EMBL/GenBank/DDBJ databases">
        <title>The genome sequence of Magnaporthe poae strain ATCC 64411.</title>
        <authorList>
            <person name="Ma L.-J."/>
            <person name="Dead R."/>
            <person name="Young S."/>
            <person name="Zeng Q."/>
            <person name="Koehrsen M."/>
            <person name="Alvarado L."/>
            <person name="Berlin A."/>
            <person name="Chapman S.B."/>
            <person name="Chen Z."/>
            <person name="Freedman E."/>
            <person name="Gellesch M."/>
            <person name="Goldberg J."/>
            <person name="Griggs A."/>
            <person name="Gujja S."/>
            <person name="Heilman E.R."/>
            <person name="Heiman D."/>
            <person name="Hepburn T."/>
            <person name="Howarth C."/>
            <person name="Jen D."/>
            <person name="Larson L."/>
            <person name="Mehta T."/>
            <person name="Neiman D."/>
            <person name="Pearson M."/>
            <person name="Roberts A."/>
            <person name="Saif S."/>
            <person name="Shea T."/>
            <person name="Shenoy N."/>
            <person name="Sisk P."/>
            <person name="Stolte C."/>
            <person name="Sykes S."/>
            <person name="Walk T."/>
            <person name="White J."/>
            <person name="Yandava C."/>
            <person name="Haas B."/>
            <person name="Nusbaum C."/>
            <person name="Birren B."/>
        </authorList>
    </citation>
    <scope>NUCLEOTIDE SEQUENCE [LARGE SCALE GENOMIC DNA]</scope>
    <source>
        <strain evidence="3">ATCC 64411 / 73-15</strain>
    </source>
</reference>
<dbReference type="EnsemblFungi" id="MAPG_10619T0">
    <property type="protein sequence ID" value="MAPG_10619T0"/>
    <property type="gene ID" value="MAPG_10619"/>
</dbReference>
<dbReference type="EMBL" id="ADBL01002374">
    <property type="status" value="NOT_ANNOTATED_CDS"/>
    <property type="molecule type" value="Genomic_DNA"/>
</dbReference>
<reference evidence="1" key="1">
    <citation type="submission" date="2010-05" db="EMBL/GenBank/DDBJ databases">
        <title>The Genome Sequence of Magnaporthe poae strain ATCC 64411.</title>
        <authorList>
            <consortium name="The Broad Institute Genome Sequencing Platform"/>
            <consortium name="Broad Institute Genome Sequencing Center for Infectious Disease"/>
            <person name="Ma L.-J."/>
            <person name="Dead R."/>
            <person name="Young S."/>
            <person name="Zeng Q."/>
            <person name="Koehrsen M."/>
            <person name="Alvarado L."/>
            <person name="Berlin A."/>
            <person name="Chapman S.B."/>
            <person name="Chen Z."/>
            <person name="Freedman E."/>
            <person name="Gellesch M."/>
            <person name="Goldberg J."/>
            <person name="Griggs A."/>
            <person name="Gujja S."/>
            <person name="Heilman E.R."/>
            <person name="Heiman D."/>
            <person name="Hepburn T."/>
            <person name="Howarth C."/>
            <person name="Jen D."/>
            <person name="Larson L."/>
            <person name="Mehta T."/>
            <person name="Neiman D."/>
            <person name="Pearson M."/>
            <person name="Roberts A."/>
            <person name="Saif S."/>
            <person name="Shea T."/>
            <person name="Shenoy N."/>
            <person name="Sisk P."/>
            <person name="Stolte C."/>
            <person name="Sykes S."/>
            <person name="Walk T."/>
            <person name="White J."/>
            <person name="Yandava C."/>
            <person name="Haas B."/>
            <person name="Nusbaum C."/>
            <person name="Birren B."/>
        </authorList>
    </citation>
    <scope>NUCLEOTIDE SEQUENCE</scope>
    <source>
        <strain evidence="1">ATCC 64411</strain>
    </source>
</reference>
<protein>
    <submittedName>
        <fullName evidence="1 2">Uncharacterized protein</fullName>
    </submittedName>
</protein>
<organism evidence="2 3">
    <name type="scientific">Magnaporthiopsis poae (strain ATCC 64411 / 73-15)</name>
    <name type="common">Kentucky bluegrass fungus</name>
    <name type="synonym">Magnaporthe poae</name>
    <dbReference type="NCBI Taxonomy" id="644358"/>
    <lineage>
        <taxon>Eukaryota</taxon>
        <taxon>Fungi</taxon>
        <taxon>Dikarya</taxon>
        <taxon>Ascomycota</taxon>
        <taxon>Pezizomycotina</taxon>
        <taxon>Sordariomycetes</taxon>
        <taxon>Sordariomycetidae</taxon>
        <taxon>Magnaporthales</taxon>
        <taxon>Magnaporthaceae</taxon>
        <taxon>Magnaporthiopsis</taxon>
    </lineage>
</organism>
<dbReference type="VEuPathDB" id="FungiDB:MAPG_10619"/>
<dbReference type="OrthoDB" id="5120070at2759"/>
<dbReference type="eggNOG" id="ENOG502RN2S">
    <property type="taxonomic scope" value="Eukaryota"/>
</dbReference>
<dbReference type="Proteomes" id="UP000011715">
    <property type="component" value="Unassembled WGS sequence"/>
</dbReference>
<evidence type="ECO:0000313" key="1">
    <source>
        <dbReference type="EMBL" id="KLU90768.1"/>
    </source>
</evidence>
<name>A0A0C4ED26_MAGP6</name>
<proteinExistence type="predicted"/>
<reference evidence="2" key="4">
    <citation type="journal article" date="2015" name="G3 (Bethesda)">
        <title>Genome sequences of three phytopathogenic species of the Magnaporthaceae family of fungi.</title>
        <authorList>
            <person name="Okagaki L.H."/>
            <person name="Nunes C.C."/>
            <person name="Sailsbery J."/>
            <person name="Clay B."/>
            <person name="Brown D."/>
            <person name="John T."/>
            <person name="Oh Y."/>
            <person name="Young N."/>
            <person name="Fitzgerald M."/>
            <person name="Haas B.J."/>
            <person name="Zeng Q."/>
            <person name="Young S."/>
            <person name="Adiconis X."/>
            <person name="Fan L."/>
            <person name="Levin J.Z."/>
            <person name="Mitchell T.K."/>
            <person name="Okubara P.A."/>
            <person name="Farman M.L."/>
            <person name="Kohn L.M."/>
            <person name="Birren B."/>
            <person name="Ma L.-J."/>
            <person name="Dean R.A."/>
        </authorList>
    </citation>
    <scope>NUCLEOTIDE SEQUENCE</scope>
    <source>
        <strain evidence="2">ATCC 64411 / 73-15</strain>
    </source>
</reference>
<sequence length="315" mass="35919">MSSSAMAEIEARRARLHTRPRDAVQYRYDVRDIADADALSVHYRFALDQAISRLAVEFLDNTRGPAKQQVVFLLEMNPGLGRFRAVRLRMDPPSGDQTTRRTRGVCRITLHKAFGLMPETNAAFIFPLRHNEFTLSDVIAILRGTYRHPAHLSSRALLNLDSDLTAFNFLRISDHDWDGCRDWIAQAFARFFYAGWVRWKVEDSLGPAPDDPDNDNNGGGAYDDDMVRTARLLVPCEGVAPIDWENAYFDQVVGLRVERPVRVYEAPDWATTYYADVALATGEFPDRNHRHHGAVLVRDGVQACLPYLWNRLRET</sequence>
<dbReference type="EMBL" id="GL876975">
    <property type="protein sequence ID" value="KLU90768.1"/>
    <property type="molecule type" value="Genomic_DNA"/>
</dbReference>
<evidence type="ECO:0000313" key="2">
    <source>
        <dbReference type="EnsemblFungi" id="MAPG_10619T0"/>
    </source>
</evidence>
<dbReference type="AlphaFoldDB" id="A0A0C4ED26"/>
<reference evidence="1" key="3">
    <citation type="submission" date="2011-03" db="EMBL/GenBank/DDBJ databases">
        <title>Annotation of Magnaporthe poae ATCC 64411.</title>
        <authorList>
            <person name="Ma L.-J."/>
            <person name="Dead R."/>
            <person name="Young S.K."/>
            <person name="Zeng Q."/>
            <person name="Gargeya S."/>
            <person name="Fitzgerald M."/>
            <person name="Haas B."/>
            <person name="Abouelleil A."/>
            <person name="Alvarado L."/>
            <person name="Arachchi H.M."/>
            <person name="Berlin A."/>
            <person name="Brown A."/>
            <person name="Chapman S.B."/>
            <person name="Chen Z."/>
            <person name="Dunbar C."/>
            <person name="Freedman E."/>
            <person name="Gearin G."/>
            <person name="Gellesch M."/>
            <person name="Goldberg J."/>
            <person name="Griggs A."/>
            <person name="Gujja S."/>
            <person name="Heiman D."/>
            <person name="Howarth C."/>
            <person name="Larson L."/>
            <person name="Lui A."/>
            <person name="MacDonald P.J.P."/>
            <person name="Mehta T."/>
            <person name="Montmayeur A."/>
            <person name="Murphy C."/>
            <person name="Neiman D."/>
            <person name="Pearson M."/>
            <person name="Priest M."/>
            <person name="Roberts A."/>
            <person name="Saif S."/>
            <person name="Shea T."/>
            <person name="Shenoy N."/>
            <person name="Sisk P."/>
            <person name="Stolte C."/>
            <person name="Sykes S."/>
            <person name="Yandava C."/>
            <person name="Wortman J."/>
            <person name="Nusbaum C."/>
            <person name="Birren B."/>
        </authorList>
    </citation>
    <scope>NUCLEOTIDE SEQUENCE</scope>
    <source>
        <strain evidence="1">ATCC 64411</strain>
    </source>
</reference>
<evidence type="ECO:0000313" key="3">
    <source>
        <dbReference type="Proteomes" id="UP000011715"/>
    </source>
</evidence>
<keyword evidence="3" id="KW-1185">Reference proteome</keyword>
<gene>
    <name evidence="1" type="ORF">MAPG_10619</name>
</gene>
<reference evidence="2" key="5">
    <citation type="submission" date="2015-06" db="UniProtKB">
        <authorList>
            <consortium name="EnsemblFungi"/>
        </authorList>
    </citation>
    <scope>IDENTIFICATION</scope>
    <source>
        <strain evidence="2">ATCC 64411</strain>
    </source>
</reference>